<sequence>MIESPESLVDPRFALGAFRPSELRRITTERIRLLRLLRHAGPATLSALIGAETAGVAAISLGAVATGWLVGTVARAHRFADVLAPLLAVATVVLADRWAQVVRVVPGAVAARRVDGAVRTLVRRLALAPEGIDHLDDPRFREDVERAVDLGIGWRTRSPGNAAVGQLTLTFRVLTGIAAAIVVAIHFPLLGIGLLALSLTMRMLTRRQWMWMAAKDDSRMGEYRKGQYFAGLLTGAGAAKDVRLFGLADWLLARYRDAQLTARRPSWEVRSFVLRRQGPTFAIAALSAAVTLLVLGSSGQSPATVARCVVAAWAVMDLCSLTPEAFEIDYGLATVRALDRVVARHGTTPSPQTASNPTATATATAIAATATAIAATATATTTPPLDQPPAPNQPPTVRFENVTFTYRGANHPVLHDLDLEITPGRTLAIVGVNGAGKTTLIKLLAGLHHPDSGRITVDGVDLRELDLSAWRTRITALFQDFVHYGTTVGDNVALSAPKHISDATGITAALEAAGAANVVAALPDGVATTLWRGGEHGVDLSGGQWQKLAIARALFAAAHGRALLVLDEPTAHLDVEAEQEFNERVAAGAPDASIVLISHRLSNVRGADRIVVLDGGRISESGTHEELMAVDGGYAALFRLQAARFARAET</sequence>
<evidence type="ECO:0000256" key="2">
    <source>
        <dbReference type="ARBA" id="ARBA00022840"/>
    </source>
</evidence>
<reference evidence="5 6" key="1">
    <citation type="journal article" date="2019" name="Int. J. Syst. Evol. Microbiol.">
        <title>The Global Catalogue of Microorganisms (GCM) 10K type strain sequencing project: providing services to taxonomists for standard genome sequencing and annotation.</title>
        <authorList>
            <consortium name="The Broad Institute Genomics Platform"/>
            <consortium name="The Broad Institute Genome Sequencing Center for Infectious Disease"/>
            <person name="Wu L."/>
            <person name="Ma J."/>
        </authorList>
    </citation>
    <scope>NUCLEOTIDE SEQUENCE [LARGE SCALE GENOMIC DNA]</scope>
    <source>
        <strain evidence="5 6">JCM 16014</strain>
    </source>
</reference>
<dbReference type="InterPro" id="IPR003593">
    <property type="entry name" value="AAA+_ATPase"/>
</dbReference>
<dbReference type="RefSeq" id="WP_344672174.1">
    <property type="nucleotide sequence ID" value="NZ_BAAAQN010000111.1"/>
</dbReference>
<feature type="transmembrane region" description="Helical" evidence="3">
    <location>
        <begin position="45"/>
        <end position="70"/>
    </location>
</feature>
<keyword evidence="3" id="KW-0472">Membrane</keyword>
<dbReference type="PANTHER" id="PTHR24221">
    <property type="entry name" value="ATP-BINDING CASSETTE SUB-FAMILY B"/>
    <property type="match status" value="1"/>
</dbReference>
<dbReference type="CDD" id="cd03228">
    <property type="entry name" value="ABCC_MRP_Like"/>
    <property type="match status" value="1"/>
</dbReference>
<dbReference type="SUPFAM" id="SSF52540">
    <property type="entry name" value="P-loop containing nucleoside triphosphate hydrolases"/>
    <property type="match status" value="1"/>
</dbReference>
<dbReference type="EMBL" id="BAAAQN010000111">
    <property type="protein sequence ID" value="GAA2066458.1"/>
    <property type="molecule type" value="Genomic_DNA"/>
</dbReference>
<proteinExistence type="predicted"/>
<dbReference type="Proteomes" id="UP001500751">
    <property type="component" value="Unassembled WGS sequence"/>
</dbReference>
<evidence type="ECO:0000259" key="4">
    <source>
        <dbReference type="PROSITE" id="PS50893"/>
    </source>
</evidence>
<accession>A0ABN2VMN5</accession>
<dbReference type="PROSITE" id="PS00211">
    <property type="entry name" value="ABC_TRANSPORTER_1"/>
    <property type="match status" value="1"/>
</dbReference>
<dbReference type="PANTHER" id="PTHR24221:SF654">
    <property type="entry name" value="ATP-BINDING CASSETTE SUB-FAMILY B MEMBER 6"/>
    <property type="match status" value="1"/>
</dbReference>
<dbReference type="InterPro" id="IPR003439">
    <property type="entry name" value="ABC_transporter-like_ATP-bd"/>
</dbReference>
<name>A0ABN2VMN5_9ACTN</name>
<evidence type="ECO:0000256" key="1">
    <source>
        <dbReference type="ARBA" id="ARBA00022741"/>
    </source>
</evidence>
<dbReference type="InterPro" id="IPR017871">
    <property type="entry name" value="ABC_transporter-like_CS"/>
</dbReference>
<dbReference type="GO" id="GO:0005524">
    <property type="term" value="F:ATP binding"/>
    <property type="evidence" value="ECO:0007669"/>
    <property type="project" value="UniProtKB-KW"/>
</dbReference>
<feature type="transmembrane region" description="Helical" evidence="3">
    <location>
        <begin position="177"/>
        <end position="200"/>
    </location>
</feature>
<organism evidence="5 6">
    <name type="scientific">Catenulispora yoronensis</name>
    <dbReference type="NCBI Taxonomy" id="450799"/>
    <lineage>
        <taxon>Bacteria</taxon>
        <taxon>Bacillati</taxon>
        <taxon>Actinomycetota</taxon>
        <taxon>Actinomycetes</taxon>
        <taxon>Catenulisporales</taxon>
        <taxon>Catenulisporaceae</taxon>
        <taxon>Catenulispora</taxon>
    </lineage>
</organism>
<keyword evidence="3" id="KW-0812">Transmembrane</keyword>
<dbReference type="Gene3D" id="3.40.50.300">
    <property type="entry name" value="P-loop containing nucleotide triphosphate hydrolases"/>
    <property type="match status" value="1"/>
</dbReference>
<feature type="domain" description="ABC transporter" evidence="4">
    <location>
        <begin position="397"/>
        <end position="640"/>
    </location>
</feature>
<keyword evidence="3" id="KW-1133">Transmembrane helix</keyword>
<dbReference type="Pfam" id="PF00005">
    <property type="entry name" value="ABC_tran"/>
    <property type="match status" value="1"/>
</dbReference>
<evidence type="ECO:0000313" key="5">
    <source>
        <dbReference type="EMBL" id="GAA2066458.1"/>
    </source>
</evidence>
<keyword evidence="1" id="KW-0547">Nucleotide-binding</keyword>
<dbReference type="InterPro" id="IPR039421">
    <property type="entry name" value="Type_1_exporter"/>
</dbReference>
<dbReference type="SMART" id="SM00382">
    <property type="entry name" value="AAA"/>
    <property type="match status" value="1"/>
</dbReference>
<dbReference type="PROSITE" id="PS50893">
    <property type="entry name" value="ABC_TRANSPORTER_2"/>
    <property type="match status" value="1"/>
</dbReference>
<comment type="caution">
    <text evidence="5">The sequence shown here is derived from an EMBL/GenBank/DDBJ whole genome shotgun (WGS) entry which is preliminary data.</text>
</comment>
<evidence type="ECO:0000313" key="6">
    <source>
        <dbReference type="Proteomes" id="UP001500751"/>
    </source>
</evidence>
<gene>
    <name evidence="5" type="ORF">GCM10009839_92840</name>
</gene>
<keyword evidence="6" id="KW-1185">Reference proteome</keyword>
<protein>
    <submittedName>
        <fullName evidence="5">ABC transporter ATP-binding protein</fullName>
    </submittedName>
</protein>
<evidence type="ECO:0000256" key="3">
    <source>
        <dbReference type="SAM" id="Phobius"/>
    </source>
</evidence>
<dbReference type="InterPro" id="IPR027417">
    <property type="entry name" value="P-loop_NTPase"/>
</dbReference>
<keyword evidence="2 5" id="KW-0067">ATP-binding</keyword>